<gene>
    <name evidence="2" type="ORF">OBE_05531</name>
</gene>
<dbReference type="Gene3D" id="3.20.20.140">
    <property type="entry name" value="Metal-dependent hydrolases"/>
    <property type="match status" value="1"/>
</dbReference>
<evidence type="ECO:0000256" key="1">
    <source>
        <dbReference type="ARBA" id="ARBA00022801"/>
    </source>
</evidence>
<dbReference type="GO" id="GO:0004725">
    <property type="term" value="F:protein tyrosine phosphatase activity"/>
    <property type="evidence" value="ECO:0007669"/>
    <property type="project" value="InterPro"/>
</dbReference>
<protein>
    <submittedName>
        <fullName evidence="2">Protein-tyrosine-phosphatase</fullName>
    </submittedName>
</protein>
<accession>K1TLP6</accession>
<dbReference type="PANTHER" id="PTHR39181">
    <property type="entry name" value="TYROSINE-PROTEIN PHOSPHATASE YWQE"/>
    <property type="match status" value="1"/>
</dbReference>
<dbReference type="SUPFAM" id="SSF89550">
    <property type="entry name" value="PHP domain-like"/>
    <property type="match status" value="1"/>
</dbReference>
<dbReference type="InterPro" id="IPR016195">
    <property type="entry name" value="Pol/histidinol_Pase-like"/>
</dbReference>
<dbReference type="GO" id="GO:0030145">
    <property type="term" value="F:manganese ion binding"/>
    <property type="evidence" value="ECO:0007669"/>
    <property type="project" value="InterPro"/>
</dbReference>
<evidence type="ECO:0000313" key="2">
    <source>
        <dbReference type="EMBL" id="EKC67260.1"/>
    </source>
</evidence>
<dbReference type="PANTHER" id="PTHR39181:SF1">
    <property type="entry name" value="TYROSINE-PROTEIN PHOSPHATASE YWQE"/>
    <property type="match status" value="1"/>
</dbReference>
<dbReference type="EMBL" id="AJWZ01003790">
    <property type="protein sequence ID" value="EKC67260.1"/>
    <property type="molecule type" value="Genomic_DNA"/>
</dbReference>
<comment type="caution">
    <text evidence="2">The sequence shown here is derived from an EMBL/GenBank/DDBJ whole genome shotgun (WGS) entry which is preliminary data.</text>
</comment>
<organism evidence="2">
    <name type="scientific">human gut metagenome</name>
    <dbReference type="NCBI Taxonomy" id="408170"/>
    <lineage>
        <taxon>unclassified sequences</taxon>
        <taxon>metagenomes</taxon>
        <taxon>organismal metagenomes</taxon>
    </lineage>
</organism>
<name>K1TLP6_9ZZZZ</name>
<dbReference type="Pfam" id="PF19567">
    <property type="entry name" value="CpsB_CapC"/>
    <property type="match status" value="1"/>
</dbReference>
<proteinExistence type="predicted"/>
<feature type="non-terminal residue" evidence="2">
    <location>
        <position position="131"/>
    </location>
</feature>
<dbReference type="AlphaFoldDB" id="K1TLP6"/>
<keyword evidence="1" id="KW-0378">Hydrolase</keyword>
<sequence length="131" mass="14888">MIDFHSHIIPEIDDGARELKESLEMLEEASSAGFDGVISTSHYMENYYEVSQADRKAWLNGLQYGLEEKKIGLSLYLGSEIYFTDKIISLIKEAKASTINGSRYVLFEFPMNAKPINIEDFVYSILSANYV</sequence>
<reference evidence="2" key="1">
    <citation type="journal article" date="2013" name="Environ. Microbiol.">
        <title>Microbiota from the distal guts of lean and obese adolescents exhibit partial functional redundancy besides clear differences in community structure.</title>
        <authorList>
            <person name="Ferrer M."/>
            <person name="Ruiz A."/>
            <person name="Lanza F."/>
            <person name="Haange S.B."/>
            <person name="Oberbach A."/>
            <person name="Till H."/>
            <person name="Bargiela R."/>
            <person name="Campoy C."/>
            <person name="Segura M.T."/>
            <person name="Richter M."/>
            <person name="von Bergen M."/>
            <person name="Seifert J."/>
            <person name="Suarez A."/>
        </authorList>
    </citation>
    <scope>NUCLEOTIDE SEQUENCE</scope>
</reference>
<dbReference type="InterPro" id="IPR016667">
    <property type="entry name" value="Caps_polysacc_synth_CpsB/CapC"/>
</dbReference>